<accession>A0A2Z4FHM7</accession>
<keyword evidence="2 6" id="KW-1003">Cell membrane</keyword>
<evidence type="ECO:0000256" key="4">
    <source>
        <dbReference type="ARBA" id="ARBA00022989"/>
    </source>
</evidence>
<dbReference type="CDD" id="cd16381">
    <property type="entry name" value="YitT_C_like_1"/>
    <property type="match status" value="1"/>
</dbReference>
<evidence type="ECO:0000313" key="7">
    <source>
        <dbReference type="EMBL" id="AWV88501.1"/>
    </source>
</evidence>
<feature type="transmembrane region" description="Helical" evidence="6">
    <location>
        <begin position="15"/>
        <end position="38"/>
    </location>
</feature>
<proteinExistence type="inferred from homology"/>
<name>A0A2Z4FHM7_9DELT</name>
<dbReference type="EMBL" id="CP030032">
    <property type="protein sequence ID" value="AWV88501.1"/>
    <property type="molecule type" value="Genomic_DNA"/>
</dbReference>
<evidence type="ECO:0000256" key="1">
    <source>
        <dbReference type="ARBA" id="ARBA00004651"/>
    </source>
</evidence>
<dbReference type="AlphaFoldDB" id="A0A2Z4FHM7"/>
<dbReference type="GO" id="GO:0005886">
    <property type="term" value="C:plasma membrane"/>
    <property type="evidence" value="ECO:0007669"/>
    <property type="project" value="UniProtKB-SubCell"/>
</dbReference>
<keyword evidence="3 6" id="KW-0812">Transmembrane</keyword>
<dbReference type="Pfam" id="PF18955">
    <property type="entry name" value="DUF5698"/>
    <property type="match status" value="1"/>
</dbReference>
<comment type="similarity">
    <text evidence="6">Belongs to the UPF0316 family.</text>
</comment>
<evidence type="ECO:0000256" key="6">
    <source>
        <dbReference type="HAMAP-Rule" id="MF_01515"/>
    </source>
</evidence>
<keyword evidence="8" id="KW-1185">Reference proteome</keyword>
<gene>
    <name evidence="7" type="ORF">DN745_03730</name>
</gene>
<keyword evidence="5 6" id="KW-0472">Membrane</keyword>
<dbReference type="Pfam" id="PF10035">
    <property type="entry name" value="DUF2179"/>
    <property type="match status" value="1"/>
</dbReference>
<organism evidence="7 8">
    <name type="scientific">Bradymonas sediminis</name>
    <dbReference type="NCBI Taxonomy" id="1548548"/>
    <lineage>
        <taxon>Bacteria</taxon>
        <taxon>Deltaproteobacteria</taxon>
        <taxon>Bradymonadales</taxon>
        <taxon>Bradymonadaceae</taxon>
        <taxon>Bradymonas</taxon>
    </lineage>
</organism>
<dbReference type="PANTHER" id="PTHR40060">
    <property type="entry name" value="UPF0316 PROTEIN YEBE"/>
    <property type="match status" value="1"/>
</dbReference>
<feature type="transmembrane region" description="Helical" evidence="6">
    <location>
        <begin position="50"/>
        <end position="71"/>
    </location>
</feature>
<evidence type="ECO:0000256" key="2">
    <source>
        <dbReference type="ARBA" id="ARBA00022475"/>
    </source>
</evidence>
<feature type="transmembrane region" description="Helical" evidence="6">
    <location>
        <begin position="77"/>
        <end position="96"/>
    </location>
</feature>
<dbReference type="KEGG" id="bsed:DN745_03730"/>
<dbReference type="Proteomes" id="UP000249799">
    <property type="component" value="Chromosome"/>
</dbReference>
<dbReference type="PANTHER" id="PTHR40060:SF1">
    <property type="entry name" value="UPF0316 PROTEIN YEBE"/>
    <property type="match status" value="1"/>
</dbReference>
<dbReference type="InterPro" id="IPR019264">
    <property type="entry name" value="DUF2179"/>
</dbReference>
<comment type="subcellular location">
    <subcellularLocation>
        <location evidence="1 6">Cell membrane</location>
        <topology evidence="1 6">Multi-pass membrane protein</topology>
    </subcellularLocation>
</comment>
<evidence type="ECO:0000256" key="3">
    <source>
        <dbReference type="ARBA" id="ARBA00022692"/>
    </source>
</evidence>
<reference evidence="7 8" key="1">
    <citation type="submission" date="2018-06" db="EMBL/GenBank/DDBJ databases">
        <title>Lujinxingia sediminis gen. nov. sp. nov., a new facultative anaerobic member of the class Deltaproteobacteria, and proposal of Lujinxingaceae fam. nov.</title>
        <authorList>
            <person name="Guo L.-Y."/>
            <person name="Li C.-M."/>
            <person name="Wang S."/>
            <person name="Du Z.-J."/>
        </authorList>
    </citation>
    <scope>NUCLEOTIDE SEQUENCE [LARGE SCALE GENOMIC DNA]</scope>
    <source>
        <strain evidence="7 8">FA350</strain>
    </source>
</reference>
<keyword evidence="4 6" id="KW-1133">Transmembrane helix</keyword>
<dbReference type="InterPro" id="IPR044035">
    <property type="entry name" value="DUF5698"/>
</dbReference>
<protein>
    <recommendedName>
        <fullName evidence="6">UPF0316 protein DN745_03730</fullName>
    </recommendedName>
</protein>
<dbReference type="HAMAP" id="MF_01515">
    <property type="entry name" value="UPF0316"/>
    <property type="match status" value="1"/>
</dbReference>
<dbReference type="InterPro" id="IPR022930">
    <property type="entry name" value="UPF0316"/>
</dbReference>
<dbReference type="NCBIfam" id="NF003191">
    <property type="entry name" value="PRK04164.1-2"/>
    <property type="match status" value="1"/>
</dbReference>
<evidence type="ECO:0000313" key="8">
    <source>
        <dbReference type="Proteomes" id="UP000249799"/>
    </source>
</evidence>
<sequence length="196" mass="22350">MNEFLYTTFGITPEIFSYVVLPLFIFLARVCDVTLSTIKILFVMNGERRIAPILGFFEAFIWLLAIGQIITDVNNPLSYFAYASGFATGTFAGMYIEEKLAVGKVVLRLIIREINDELLHFLHENNFRYSLIDGMGRRGRVNVVFLVVRRQDLDRLIAGVNEHQPNAFYTIEGVRKVNAIDQFSVSSSRRESTPRA</sequence>
<dbReference type="RefSeq" id="WP_111332310.1">
    <property type="nucleotide sequence ID" value="NZ_CP030032.1"/>
</dbReference>
<dbReference type="OrthoDB" id="48231at2"/>
<evidence type="ECO:0000256" key="5">
    <source>
        <dbReference type="ARBA" id="ARBA00023136"/>
    </source>
</evidence>